<evidence type="ECO:0000256" key="2">
    <source>
        <dbReference type="ARBA" id="ARBA00004443"/>
    </source>
</evidence>
<comment type="caution">
    <text evidence="15">The sequence shown here is derived from an EMBL/GenBank/DDBJ whole genome shotgun (WGS) entry which is preliminary data.</text>
</comment>
<keyword evidence="6" id="KW-0813">Transport</keyword>
<evidence type="ECO:0000256" key="14">
    <source>
        <dbReference type="ARBA" id="ARBA00031736"/>
    </source>
</evidence>
<dbReference type="GO" id="GO:0032981">
    <property type="term" value="P:mitochondrial respiratory chain complex I assembly"/>
    <property type="evidence" value="ECO:0007669"/>
    <property type="project" value="TreeGrafter"/>
</dbReference>
<comment type="subcellular location">
    <subcellularLocation>
        <location evidence="2">Mitochondrion inner membrane</location>
        <topology evidence="2">Peripheral membrane protein</topology>
        <orientation evidence="2">Matrix side</orientation>
    </subcellularLocation>
</comment>
<evidence type="ECO:0000256" key="11">
    <source>
        <dbReference type="ARBA" id="ARBA00023128"/>
    </source>
</evidence>
<dbReference type="InterPro" id="IPR026627">
    <property type="entry name" value="NDUFB2_animal"/>
</dbReference>
<accession>A0A6A4SGA4</accession>
<dbReference type="GO" id="GO:0005743">
    <property type="term" value="C:mitochondrial inner membrane"/>
    <property type="evidence" value="ECO:0007669"/>
    <property type="project" value="UniProtKB-SubCell"/>
</dbReference>
<keyword evidence="7" id="KW-0679">Respiratory chain</keyword>
<dbReference type="PANTHER" id="PTHR15223">
    <property type="entry name" value="NADH-UBIQUINONE OXIDOREDUCTASE AGGG SUBUNIT"/>
    <property type="match status" value="1"/>
</dbReference>
<sequence>MSSFGRALGVLRTGTRLLGRGPQRITTRKAGGGPHIEPQYRQYPQVTKNQKFQAEFISGAMWFWILWHCWHDPDAVLIRSWFLLSIHSGCSVKYNTGTYEGQERFMLLCKSLWKSSDYS</sequence>
<keyword evidence="11" id="KW-0496">Mitochondrion</keyword>
<evidence type="ECO:0000256" key="9">
    <source>
        <dbReference type="ARBA" id="ARBA00022946"/>
    </source>
</evidence>
<protein>
    <recommendedName>
        <fullName evidence="5">NADH dehydrogenase [ubiquinone] 1 beta subcomplex subunit 2, mitochondrial</fullName>
    </recommendedName>
    <alternativeName>
        <fullName evidence="13">Complex I-AGGG</fullName>
    </alternativeName>
    <alternativeName>
        <fullName evidence="14">NADH-ubiquinone oxidoreductase AGGG subunit</fullName>
    </alternativeName>
</protein>
<evidence type="ECO:0000256" key="5">
    <source>
        <dbReference type="ARBA" id="ARBA00014585"/>
    </source>
</evidence>
<evidence type="ECO:0000256" key="13">
    <source>
        <dbReference type="ARBA" id="ARBA00031368"/>
    </source>
</evidence>
<dbReference type="EMBL" id="VEVO01000016">
    <property type="protein sequence ID" value="KAF0029954.1"/>
    <property type="molecule type" value="Genomic_DNA"/>
</dbReference>
<comment type="function">
    <text evidence="1">Accessory subunit of the mitochondrial membrane respiratory chain NADH dehydrogenase (Complex I), that is believed not to be involved in catalysis. Complex I functions in the transfer of electrons from NADH to the respiratory chain. The immediate electron acceptor for the enzyme is believed to be ubiquinone.</text>
</comment>
<evidence type="ECO:0000256" key="7">
    <source>
        <dbReference type="ARBA" id="ARBA00022660"/>
    </source>
</evidence>
<keyword evidence="10" id="KW-0249">Electron transport</keyword>
<evidence type="ECO:0000256" key="12">
    <source>
        <dbReference type="ARBA" id="ARBA00023136"/>
    </source>
</evidence>
<evidence type="ECO:0000256" key="10">
    <source>
        <dbReference type="ARBA" id="ARBA00022982"/>
    </source>
</evidence>
<keyword evidence="8" id="KW-0999">Mitochondrion inner membrane</keyword>
<gene>
    <name evidence="15" type="ORF">F2P81_019059</name>
</gene>
<evidence type="ECO:0000256" key="3">
    <source>
        <dbReference type="ARBA" id="ARBA00005923"/>
    </source>
</evidence>
<evidence type="ECO:0000256" key="4">
    <source>
        <dbReference type="ARBA" id="ARBA00011533"/>
    </source>
</evidence>
<comment type="subunit">
    <text evidence="4">Complex I is composed of 45 different subunits.</text>
</comment>
<evidence type="ECO:0000256" key="8">
    <source>
        <dbReference type="ARBA" id="ARBA00022792"/>
    </source>
</evidence>
<dbReference type="PANTHER" id="PTHR15223:SF1">
    <property type="entry name" value="NADH DEHYDROGENASE [UBIQUINONE] 1 BETA SUBCOMPLEX SUBUNIT 2, MITOCHONDRIAL"/>
    <property type="match status" value="1"/>
</dbReference>
<evidence type="ECO:0000256" key="6">
    <source>
        <dbReference type="ARBA" id="ARBA00022448"/>
    </source>
</evidence>
<evidence type="ECO:0000313" key="16">
    <source>
        <dbReference type="Proteomes" id="UP000438429"/>
    </source>
</evidence>
<comment type="similarity">
    <text evidence="3">Belongs to the complex I NDUFB2 subunit family.</text>
</comment>
<dbReference type="AlphaFoldDB" id="A0A6A4SGA4"/>
<proteinExistence type="inferred from homology"/>
<keyword evidence="9" id="KW-0809">Transit peptide</keyword>
<dbReference type="GO" id="GO:0045271">
    <property type="term" value="C:respiratory chain complex I"/>
    <property type="evidence" value="ECO:0007669"/>
    <property type="project" value="InterPro"/>
</dbReference>
<reference evidence="15 16" key="1">
    <citation type="submission" date="2019-06" db="EMBL/GenBank/DDBJ databases">
        <title>Draft genomes of female and male turbot (Scophthalmus maximus).</title>
        <authorList>
            <person name="Xu H."/>
            <person name="Xu X.-W."/>
            <person name="Shao C."/>
            <person name="Chen S."/>
        </authorList>
    </citation>
    <scope>NUCLEOTIDE SEQUENCE [LARGE SCALE GENOMIC DNA]</scope>
    <source>
        <strain evidence="15">Ysfricsl-2016a</strain>
        <tissue evidence="15">Blood</tissue>
    </source>
</reference>
<organism evidence="15 16">
    <name type="scientific">Scophthalmus maximus</name>
    <name type="common">Turbot</name>
    <name type="synonym">Psetta maxima</name>
    <dbReference type="NCBI Taxonomy" id="52904"/>
    <lineage>
        <taxon>Eukaryota</taxon>
        <taxon>Metazoa</taxon>
        <taxon>Chordata</taxon>
        <taxon>Craniata</taxon>
        <taxon>Vertebrata</taxon>
        <taxon>Euteleostomi</taxon>
        <taxon>Actinopterygii</taxon>
        <taxon>Neopterygii</taxon>
        <taxon>Teleostei</taxon>
        <taxon>Neoteleostei</taxon>
        <taxon>Acanthomorphata</taxon>
        <taxon>Carangaria</taxon>
        <taxon>Pleuronectiformes</taxon>
        <taxon>Pleuronectoidei</taxon>
        <taxon>Scophthalmidae</taxon>
        <taxon>Scophthalmus</taxon>
    </lineage>
</organism>
<dbReference type="Proteomes" id="UP000438429">
    <property type="component" value="Unassembled WGS sequence"/>
</dbReference>
<evidence type="ECO:0000313" key="15">
    <source>
        <dbReference type="EMBL" id="KAF0029954.1"/>
    </source>
</evidence>
<dbReference type="Pfam" id="PF14813">
    <property type="entry name" value="NADH_B2"/>
    <property type="match status" value="1"/>
</dbReference>
<name>A0A6A4SGA4_SCOMX</name>
<keyword evidence="12" id="KW-0472">Membrane</keyword>
<evidence type="ECO:0000256" key="1">
    <source>
        <dbReference type="ARBA" id="ARBA00003195"/>
    </source>
</evidence>